<evidence type="ECO:0000256" key="1">
    <source>
        <dbReference type="SAM" id="MobiDB-lite"/>
    </source>
</evidence>
<organism evidence="3 4">
    <name type="scientific">Crucibulum laeve</name>
    <dbReference type="NCBI Taxonomy" id="68775"/>
    <lineage>
        <taxon>Eukaryota</taxon>
        <taxon>Fungi</taxon>
        <taxon>Dikarya</taxon>
        <taxon>Basidiomycota</taxon>
        <taxon>Agaricomycotina</taxon>
        <taxon>Agaricomycetes</taxon>
        <taxon>Agaricomycetidae</taxon>
        <taxon>Agaricales</taxon>
        <taxon>Agaricineae</taxon>
        <taxon>Nidulariaceae</taxon>
        <taxon>Crucibulum</taxon>
    </lineage>
</organism>
<keyword evidence="2" id="KW-0812">Transmembrane</keyword>
<dbReference type="Proteomes" id="UP000308652">
    <property type="component" value="Unassembled WGS sequence"/>
</dbReference>
<protein>
    <recommendedName>
        <fullName evidence="5">Mid2 domain-containing protein</fullName>
    </recommendedName>
</protein>
<feature type="compositionally biased region" description="Low complexity" evidence="1">
    <location>
        <begin position="180"/>
        <end position="195"/>
    </location>
</feature>
<dbReference type="STRING" id="68775.A0A5C3M4X6"/>
<reference evidence="3 4" key="1">
    <citation type="journal article" date="2019" name="Nat. Ecol. Evol.">
        <title>Megaphylogeny resolves global patterns of mushroom evolution.</title>
        <authorList>
            <person name="Varga T."/>
            <person name="Krizsan K."/>
            <person name="Foldi C."/>
            <person name="Dima B."/>
            <person name="Sanchez-Garcia M."/>
            <person name="Sanchez-Ramirez S."/>
            <person name="Szollosi G.J."/>
            <person name="Szarkandi J.G."/>
            <person name="Papp V."/>
            <person name="Albert L."/>
            <person name="Andreopoulos W."/>
            <person name="Angelini C."/>
            <person name="Antonin V."/>
            <person name="Barry K.W."/>
            <person name="Bougher N.L."/>
            <person name="Buchanan P."/>
            <person name="Buyck B."/>
            <person name="Bense V."/>
            <person name="Catcheside P."/>
            <person name="Chovatia M."/>
            <person name="Cooper J."/>
            <person name="Damon W."/>
            <person name="Desjardin D."/>
            <person name="Finy P."/>
            <person name="Geml J."/>
            <person name="Haridas S."/>
            <person name="Hughes K."/>
            <person name="Justo A."/>
            <person name="Karasinski D."/>
            <person name="Kautmanova I."/>
            <person name="Kiss B."/>
            <person name="Kocsube S."/>
            <person name="Kotiranta H."/>
            <person name="LaButti K.M."/>
            <person name="Lechner B.E."/>
            <person name="Liimatainen K."/>
            <person name="Lipzen A."/>
            <person name="Lukacs Z."/>
            <person name="Mihaltcheva S."/>
            <person name="Morgado L.N."/>
            <person name="Niskanen T."/>
            <person name="Noordeloos M.E."/>
            <person name="Ohm R.A."/>
            <person name="Ortiz-Santana B."/>
            <person name="Ovrebo C."/>
            <person name="Racz N."/>
            <person name="Riley R."/>
            <person name="Savchenko A."/>
            <person name="Shiryaev A."/>
            <person name="Soop K."/>
            <person name="Spirin V."/>
            <person name="Szebenyi C."/>
            <person name="Tomsovsky M."/>
            <person name="Tulloss R.E."/>
            <person name="Uehling J."/>
            <person name="Grigoriev I.V."/>
            <person name="Vagvolgyi C."/>
            <person name="Papp T."/>
            <person name="Martin F.M."/>
            <person name="Miettinen O."/>
            <person name="Hibbett D.S."/>
            <person name="Nagy L.G."/>
        </authorList>
    </citation>
    <scope>NUCLEOTIDE SEQUENCE [LARGE SCALE GENOMIC DNA]</scope>
    <source>
        <strain evidence="3 4">CBS 166.37</strain>
    </source>
</reference>
<sequence>MVTGFSLNVSLPLNSAQITYTPFLCNASTVIEDPNGCIGAWQIINSSTTSLVSTTGPNLNQGSTSLIPQIFLNIRATALFLTTSPSSVALVNITVSTPRTAVSALFDSSLGSASILDLDNGEVTTVVLSYVDNADNANGGNGKGKIFDVDELVVLVPDESATTSFLPTATLPPIVSMPTHSTSSSFTSPSPSSTPQPIEASSNLNSRKIAQAVGLTVGLGLGLTACAVLGYLAWRWKKNSYGGRWRWKGRLTPPV</sequence>
<keyword evidence="4" id="KW-1185">Reference proteome</keyword>
<feature type="transmembrane region" description="Helical" evidence="2">
    <location>
        <begin position="212"/>
        <end position="234"/>
    </location>
</feature>
<dbReference type="OrthoDB" id="3267422at2759"/>
<evidence type="ECO:0000256" key="2">
    <source>
        <dbReference type="SAM" id="Phobius"/>
    </source>
</evidence>
<evidence type="ECO:0008006" key="5">
    <source>
        <dbReference type="Google" id="ProtNLM"/>
    </source>
</evidence>
<evidence type="ECO:0000313" key="4">
    <source>
        <dbReference type="Proteomes" id="UP000308652"/>
    </source>
</evidence>
<dbReference type="EMBL" id="ML213598">
    <property type="protein sequence ID" value="TFK39675.1"/>
    <property type="molecule type" value="Genomic_DNA"/>
</dbReference>
<dbReference type="AlphaFoldDB" id="A0A5C3M4X6"/>
<evidence type="ECO:0000313" key="3">
    <source>
        <dbReference type="EMBL" id="TFK39675.1"/>
    </source>
</evidence>
<keyword evidence="2" id="KW-1133">Transmembrane helix</keyword>
<proteinExistence type="predicted"/>
<keyword evidence="2" id="KW-0472">Membrane</keyword>
<gene>
    <name evidence="3" type="ORF">BDQ12DRAFT_704659</name>
</gene>
<feature type="region of interest" description="Disordered" evidence="1">
    <location>
        <begin position="180"/>
        <end position="201"/>
    </location>
</feature>
<name>A0A5C3M4X6_9AGAR</name>
<accession>A0A5C3M4X6</accession>